<keyword evidence="3" id="KW-1185">Reference proteome</keyword>
<dbReference type="Proteomes" id="UP001152300">
    <property type="component" value="Unassembled WGS sequence"/>
</dbReference>
<gene>
    <name evidence="2" type="ORF">OCU04_012555</name>
</gene>
<feature type="region of interest" description="Disordered" evidence="1">
    <location>
        <begin position="87"/>
        <end position="106"/>
    </location>
</feature>
<accession>A0A9X0ACL3</accession>
<name>A0A9X0ACL3_9HELO</name>
<feature type="region of interest" description="Disordered" evidence="1">
    <location>
        <begin position="1"/>
        <end position="21"/>
    </location>
</feature>
<dbReference type="EMBL" id="JAPEIS010000016">
    <property type="protein sequence ID" value="KAJ8058363.1"/>
    <property type="molecule type" value="Genomic_DNA"/>
</dbReference>
<evidence type="ECO:0000313" key="2">
    <source>
        <dbReference type="EMBL" id="KAJ8058363.1"/>
    </source>
</evidence>
<organism evidence="2 3">
    <name type="scientific">Sclerotinia nivalis</name>
    <dbReference type="NCBI Taxonomy" id="352851"/>
    <lineage>
        <taxon>Eukaryota</taxon>
        <taxon>Fungi</taxon>
        <taxon>Dikarya</taxon>
        <taxon>Ascomycota</taxon>
        <taxon>Pezizomycotina</taxon>
        <taxon>Leotiomycetes</taxon>
        <taxon>Helotiales</taxon>
        <taxon>Sclerotiniaceae</taxon>
        <taxon>Sclerotinia</taxon>
    </lineage>
</organism>
<dbReference type="AlphaFoldDB" id="A0A9X0ACL3"/>
<comment type="caution">
    <text evidence="2">The sequence shown here is derived from an EMBL/GenBank/DDBJ whole genome shotgun (WGS) entry which is preliminary data.</text>
</comment>
<sequence length="192" mass="21063">MTFEQTPDQKDQTAAKIAANNKTFHQNSLETSPQSLQTSLSNTLTSIKSPKVWTEDNKSSAGSYTFGPSDPNARFWAVLAISRRNRSTRKSRRAIEGNEHANTPSAELEKNLAENEVKNAKLVGSLLLAGTSGKTRLRSEGTNMPESESQKAFFRRKLVTIVGIFELFVASCTKLCEILSAGNRHKGSSQVT</sequence>
<reference evidence="2" key="1">
    <citation type="submission" date="2022-11" db="EMBL/GenBank/DDBJ databases">
        <title>Genome Resource of Sclerotinia nivalis Strain SnTB1, a Plant Pathogen Isolated from American Ginseng.</title>
        <authorList>
            <person name="Fan S."/>
        </authorList>
    </citation>
    <scope>NUCLEOTIDE SEQUENCE</scope>
    <source>
        <strain evidence="2">SnTB1</strain>
    </source>
</reference>
<dbReference type="OrthoDB" id="3529719at2759"/>
<protein>
    <submittedName>
        <fullName evidence="2">Uncharacterized protein</fullName>
    </submittedName>
</protein>
<proteinExistence type="predicted"/>
<evidence type="ECO:0000256" key="1">
    <source>
        <dbReference type="SAM" id="MobiDB-lite"/>
    </source>
</evidence>
<evidence type="ECO:0000313" key="3">
    <source>
        <dbReference type="Proteomes" id="UP001152300"/>
    </source>
</evidence>